<protein>
    <recommendedName>
        <fullName evidence="6 15">Anthranilate synthase component 1</fullName>
        <ecNumber evidence="5 15">4.1.3.27</ecNumber>
    </recommendedName>
</protein>
<comment type="function">
    <text evidence="13 15">Part of a heterotetrameric complex that catalyzes the two-step biosynthesis of anthranilate, an intermediate in the biosynthesis of L-tryptophan. In the first step, the glutamine-binding beta subunit (TrpG) of anthranilate synthase (AS) provides the glutamine amidotransferase activity which generates ammonia as a substrate that, along with chorismate, is used in the second step, catalyzed by the large alpha subunit of AS (TrpE) to produce anthranilate. In the absence of TrpG, TrpE can synthesize anthranilate directly from chorismate and high concentrations of ammonia.</text>
</comment>
<evidence type="ECO:0000256" key="13">
    <source>
        <dbReference type="ARBA" id="ARBA00025634"/>
    </source>
</evidence>
<name>R2R341_9ENTE</name>
<dbReference type="GO" id="GO:0046872">
    <property type="term" value="F:metal ion binding"/>
    <property type="evidence" value="ECO:0007669"/>
    <property type="project" value="UniProtKB-KW"/>
</dbReference>
<sequence length="449" mass="50697">MKKIKAITNKNLNPLTIYYSLEARGTCLFERRSETQDYSIIAFDPVKLLSFQNGNFCDGAESYPCEDPLKELEKYVLTDEAELADLPFQGGAIGYVGYDVAACYENIGEIPQDELNLPDLQFYLYESYVLYDKRNLTCKLVVGNSYSKDTEEQLDRRLEELEQKLQPEIDLPDIEMEPLHFTSNFSQKEFETIVKQAKERIIAGDLFQVVPSQRLSAEFSIDPFTYFRQLRKSNPSAYLYYLDFPEVQVIGSSPESLVTVEGERVTTNPIAGTRKRGENSQEDEALANELQNDPKEIAEHRMLVDLGRNDLGKVAVRGSVAVPTYLTIERYRFVMHLVSVVTGKLKPNLTAMDALKATLPAGTVSGAPKIRAMTRIYQWETVKRSIYAGAVGFLDQKDQADFAIAIRTMVIKDQRAHVQAGAGIVYDSEPTSEYFETLQKAKALMEVGQ</sequence>
<dbReference type="PATRIC" id="fig|1158601.3.peg.3302"/>
<evidence type="ECO:0000313" key="20">
    <source>
        <dbReference type="Proteomes" id="UP000013783"/>
    </source>
</evidence>
<comment type="similarity">
    <text evidence="3 15">Belongs to the anthranilate synthase component I family.</text>
</comment>
<keyword evidence="21" id="KW-1185">Reference proteome</keyword>
<comment type="caution">
    <text evidence="18">The sequence shown here is derived from an EMBL/GenBank/DDBJ whole genome shotgun (WGS) entry which is preliminary data.</text>
</comment>
<evidence type="ECO:0000256" key="5">
    <source>
        <dbReference type="ARBA" id="ARBA00012266"/>
    </source>
</evidence>
<evidence type="ECO:0000256" key="8">
    <source>
        <dbReference type="ARBA" id="ARBA00022723"/>
    </source>
</evidence>
<evidence type="ECO:0000256" key="10">
    <source>
        <dbReference type="ARBA" id="ARBA00022842"/>
    </source>
</evidence>
<keyword evidence="7 15" id="KW-0028">Amino-acid biosynthesis</keyword>
<organism evidence="18 20">
    <name type="scientific">Enterococcus malodoratus ATCC 43197</name>
    <dbReference type="NCBI Taxonomy" id="1158601"/>
    <lineage>
        <taxon>Bacteria</taxon>
        <taxon>Bacillati</taxon>
        <taxon>Bacillota</taxon>
        <taxon>Bacilli</taxon>
        <taxon>Lactobacillales</taxon>
        <taxon>Enterococcaceae</taxon>
        <taxon>Enterococcus</taxon>
    </lineage>
</organism>
<evidence type="ECO:0000256" key="6">
    <source>
        <dbReference type="ARBA" id="ARBA00020653"/>
    </source>
</evidence>
<evidence type="ECO:0000256" key="2">
    <source>
        <dbReference type="ARBA" id="ARBA00004873"/>
    </source>
</evidence>
<evidence type="ECO:0000256" key="11">
    <source>
        <dbReference type="ARBA" id="ARBA00023141"/>
    </source>
</evidence>
<dbReference type="InterPro" id="IPR015890">
    <property type="entry name" value="Chorismate_C"/>
</dbReference>
<evidence type="ECO:0000313" key="18">
    <source>
        <dbReference type="EMBL" id="EOH75086.1"/>
    </source>
</evidence>
<dbReference type="Pfam" id="PF00425">
    <property type="entry name" value="Chorismate_bind"/>
    <property type="match status" value="1"/>
</dbReference>
<evidence type="ECO:0000256" key="1">
    <source>
        <dbReference type="ARBA" id="ARBA00001946"/>
    </source>
</evidence>
<dbReference type="AlphaFoldDB" id="R2R341"/>
<dbReference type="EMBL" id="ASWA01000003">
    <property type="protein sequence ID" value="EOT66988.1"/>
    <property type="molecule type" value="Genomic_DNA"/>
</dbReference>
<evidence type="ECO:0000259" key="17">
    <source>
        <dbReference type="Pfam" id="PF04715"/>
    </source>
</evidence>
<evidence type="ECO:0000259" key="16">
    <source>
        <dbReference type="Pfam" id="PF00425"/>
    </source>
</evidence>
<dbReference type="Gene3D" id="3.60.120.10">
    <property type="entry name" value="Anthranilate synthase"/>
    <property type="match status" value="1"/>
</dbReference>
<dbReference type="OrthoDB" id="9803598at2"/>
<proteinExistence type="inferred from homology"/>
<comment type="catalytic activity">
    <reaction evidence="14 15">
        <text>chorismate + L-glutamine = anthranilate + pyruvate + L-glutamate + H(+)</text>
        <dbReference type="Rhea" id="RHEA:21732"/>
        <dbReference type="ChEBI" id="CHEBI:15361"/>
        <dbReference type="ChEBI" id="CHEBI:15378"/>
        <dbReference type="ChEBI" id="CHEBI:16567"/>
        <dbReference type="ChEBI" id="CHEBI:29748"/>
        <dbReference type="ChEBI" id="CHEBI:29985"/>
        <dbReference type="ChEBI" id="CHEBI:58359"/>
        <dbReference type="EC" id="4.1.3.27"/>
    </reaction>
</comment>
<evidence type="ECO:0000256" key="3">
    <source>
        <dbReference type="ARBA" id="ARBA00009562"/>
    </source>
</evidence>
<keyword evidence="12 15" id="KW-0456">Lyase</keyword>
<dbReference type="Proteomes" id="UP000013783">
    <property type="component" value="Unassembled WGS sequence"/>
</dbReference>
<comment type="subunit">
    <text evidence="4 15">Heterotetramer consisting of two non-identical subunits: a beta subunit (TrpG) and a large alpha subunit (TrpE).</text>
</comment>
<dbReference type="EMBL" id="AJAK01000021">
    <property type="protein sequence ID" value="EOH75086.1"/>
    <property type="molecule type" value="Genomic_DNA"/>
</dbReference>
<dbReference type="STRING" id="71451.RV07_GL000936"/>
<reference evidence="19 21" key="2">
    <citation type="submission" date="2013-03" db="EMBL/GenBank/DDBJ databases">
        <title>The Genome Sequence of Enterococcus malodoratus ATCC_43197 (PacBio/Illumina hybrid assembly).</title>
        <authorList>
            <consortium name="The Broad Institute Genomics Platform"/>
            <consortium name="The Broad Institute Genome Sequencing Center for Infectious Disease"/>
            <person name="Earl A."/>
            <person name="Russ C."/>
            <person name="Gilmore M."/>
            <person name="Surin D."/>
            <person name="Walker B."/>
            <person name="Young S."/>
            <person name="Zeng Q."/>
            <person name="Gargeya S."/>
            <person name="Fitzgerald M."/>
            <person name="Haas B."/>
            <person name="Abouelleil A."/>
            <person name="Allen A.W."/>
            <person name="Alvarado L."/>
            <person name="Arachchi H.M."/>
            <person name="Berlin A.M."/>
            <person name="Chapman S.B."/>
            <person name="Gainer-Dewar J."/>
            <person name="Goldberg J."/>
            <person name="Griggs A."/>
            <person name="Gujja S."/>
            <person name="Hansen M."/>
            <person name="Howarth C."/>
            <person name="Imamovic A."/>
            <person name="Ireland A."/>
            <person name="Larimer J."/>
            <person name="McCowan C."/>
            <person name="Murphy C."/>
            <person name="Pearson M."/>
            <person name="Poon T.W."/>
            <person name="Priest M."/>
            <person name="Roberts A."/>
            <person name="Saif S."/>
            <person name="Shea T."/>
            <person name="Sisk P."/>
            <person name="Sykes S."/>
            <person name="Wortman J."/>
            <person name="Nusbaum C."/>
            <person name="Birren B."/>
        </authorList>
    </citation>
    <scope>NUCLEOTIDE SEQUENCE [LARGE SCALE GENOMIC DNA]</scope>
    <source>
        <strain evidence="19 21">ATCC 43197</strain>
    </source>
</reference>
<dbReference type="EC" id="4.1.3.27" evidence="5 15"/>
<dbReference type="InterPro" id="IPR019999">
    <property type="entry name" value="Anth_synth_I-like"/>
</dbReference>
<evidence type="ECO:0000256" key="4">
    <source>
        <dbReference type="ARBA" id="ARBA00011575"/>
    </source>
</evidence>
<dbReference type="GO" id="GO:0004049">
    <property type="term" value="F:anthranilate synthase activity"/>
    <property type="evidence" value="ECO:0007669"/>
    <property type="project" value="UniProtKB-EC"/>
</dbReference>
<accession>R2R341</accession>
<dbReference type="GO" id="GO:0000162">
    <property type="term" value="P:L-tryptophan biosynthetic process"/>
    <property type="evidence" value="ECO:0007669"/>
    <property type="project" value="UniProtKB-UniPathway"/>
</dbReference>
<evidence type="ECO:0000256" key="9">
    <source>
        <dbReference type="ARBA" id="ARBA00022822"/>
    </source>
</evidence>
<dbReference type="SUPFAM" id="SSF56322">
    <property type="entry name" value="ADC synthase"/>
    <property type="match status" value="1"/>
</dbReference>
<keyword evidence="9 15" id="KW-0822">Tryptophan biosynthesis</keyword>
<keyword evidence="11 15" id="KW-0057">Aromatic amino acid biosynthesis</keyword>
<gene>
    <name evidence="15" type="primary">trpE</name>
    <name evidence="19" type="ORF">I585_02509</name>
    <name evidence="18" type="ORF">UAI_03327</name>
</gene>
<feature type="domain" description="Chorismate-utilising enzyme C-terminal" evidence="16">
    <location>
        <begin position="187"/>
        <end position="440"/>
    </location>
</feature>
<evidence type="ECO:0000313" key="19">
    <source>
        <dbReference type="EMBL" id="EOT66988.1"/>
    </source>
</evidence>
<dbReference type="Pfam" id="PF04715">
    <property type="entry name" value="Anth_synt_I_N"/>
    <property type="match status" value="1"/>
</dbReference>
<evidence type="ECO:0000256" key="7">
    <source>
        <dbReference type="ARBA" id="ARBA00022605"/>
    </source>
</evidence>
<evidence type="ECO:0000256" key="14">
    <source>
        <dbReference type="ARBA" id="ARBA00047683"/>
    </source>
</evidence>
<dbReference type="InterPro" id="IPR005801">
    <property type="entry name" value="ADC_synthase"/>
</dbReference>
<feature type="domain" description="Anthranilate synthase component I N-terminal" evidence="17">
    <location>
        <begin position="11"/>
        <end position="138"/>
    </location>
</feature>
<comment type="cofactor">
    <cofactor evidence="1 15">
        <name>Mg(2+)</name>
        <dbReference type="ChEBI" id="CHEBI:18420"/>
    </cofactor>
</comment>
<dbReference type="PANTHER" id="PTHR11236:SF48">
    <property type="entry name" value="ISOCHORISMATE SYNTHASE MENF"/>
    <property type="match status" value="1"/>
</dbReference>
<evidence type="ECO:0000256" key="12">
    <source>
        <dbReference type="ARBA" id="ARBA00023239"/>
    </source>
</evidence>
<dbReference type="InterPro" id="IPR005256">
    <property type="entry name" value="Anth_synth_I_PabB"/>
</dbReference>
<dbReference type="PANTHER" id="PTHR11236">
    <property type="entry name" value="AMINOBENZOATE/ANTHRANILATE SYNTHASE"/>
    <property type="match status" value="1"/>
</dbReference>
<dbReference type="eggNOG" id="COG0147">
    <property type="taxonomic scope" value="Bacteria"/>
</dbReference>
<dbReference type="InterPro" id="IPR006805">
    <property type="entry name" value="Anth_synth_I_N"/>
</dbReference>
<dbReference type="NCBIfam" id="TIGR00564">
    <property type="entry name" value="trpE_most"/>
    <property type="match status" value="1"/>
</dbReference>
<evidence type="ECO:0000313" key="21">
    <source>
        <dbReference type="Proteomes" id="UP000014148"/>
    </source>
</evidence>
<comment type="pathway">
    <text evidence="2 15">Amino-acid biosynthesis; L-tryptophan biosynthesis; L-tryptophan from chorismate: step 1/5.</text>
</comment>
<evidence type="ECO:0000256" key="15">
    <source>
        <dbReference type="RuleBase" id="RU364045"/>
    </source>
</evidence>
<dbReference type="UniPathway" id="UPA00035">
    <property type="reaction ID" value="UER00040"/>
</dbReference>
<keyword evidence="8 15" id="KW-0479">Metal-binding</keyword>
<dbReference type="PRINTS" id="PR00095">
    <property type="entry name" value="ANTSNTHASEI"/>
</dbReference>
<dbReference type="RefSeq" id="WP_010742125.1">
    <property type="nucleotide sequence ID" value="NZ_KB946251.1"/>
</dbReference>
<reference evidence="18 20" key="1">
    <citation type="submission" date="2013-02" db="EMBL/GenBank/DDBJ databases">
        <title>The Genome Sequence of Enterococcus malodoratus ATCC_43197.</title>
        <authorList>
            <consortium name="The Broad Institute Genome Sequencing Platform"/>
            <consortium name="The Broad Institute Genome Sequencing Center for Infectious Disease"/>
            <person name="Earl A.M."/>
            <person name="Gilmore M.S."/>
            <person name="Lebreton F."/>
            <person name="Walker B."/>
            <person name="Young S.K."/>
            <person name="Zeng Q."/>
            <person name="Gargeya S."/>
            <person name="Fitzgerald M."/>
            <person name="Haas B."/>
            <person name="Abouelleil A."/>
            <person name="Alvarado L."/>
            <person name="Arachchi H.M."/>
            <person name="Berlin A.M."/>
            <person name="Chapman S.B."/>
            <person name="Dewar J."/>
            <person name="Goldberg J."/>
            <person name="Griggs A."/>
            <person name="Gujja S."/>
            <person name="Hansen M."/>
            <person name="Howarth C."/>
            <person name="Imamovic A."/>
            <person name="Larimer J."/>
            <person name="McCowan C."/>
            <person name="Murphy C."/>
            <person name="Neiman D."/>
            <person name="Pearson M."/>
            <person name="Priest M."/>
            <person name="Roberts A."/>
            <person name="Saif S."/>
            <person name="Shea T."/>
            <person name="Sisk P."/>
            <person name="Sykes S."/>
            <person name="Wortman J."/>
            <person name="Nusbaum C."/>
            <person name="Birren B."/>
        </authorList>
    </citation>
    <scope>NUCLEOTIDE SEQUENCE [LARGE SCALE GENOMIC DNA]</scope>
    <source>
        <strain evidence="18 20">ATCC 43197</strain>
    </source>
</reference>
<dbReference type="Proteomes" id="UP000014148">
    <property type="component" value="Unassembled WGS sequence"/>
</dbReference>
<keyword evidence="10 15" id="KW-0460">Magnesium</keyword>